<protein>
    <recommendedName>
        <fullName evidence="1">Calmodulin</fullName>
    </recommendedName>
</protein>
<gene>
    <name evidence="4" type="ORF">BO94DRAFT_621615</name>
</gene>
<dbReference type="STRING" id="1450535.A0A317XCB8"/>
<name>A0A317XCB8_9EURO</name>
<dbReference type="InterPro" id="IPR011992">
    <property type="entry name" value="EF-hand-dom_pair"/>
</dbReference>
<feature type="region of interest" description="Disordered" evidence="3">
    <location>
        <begin position="79"/>
        <end position="119"/>
    </location>
</feature>
<sequence length="277" mass="30744">MLSAEKTGQLIYEKRRRQGIPRLRQQAAAAIAIEDNGTLLFISLHPIYYSLPPLPSPPPLTSSSGLRLDSTQLTKNTHLKHHAPQKAHRNNNPHHLHPTPKRPRARQSKLAKENDISAEEETEIKEVFHLFTEPNNEFPDEKEGVIPREDVRKALVAMGLEPSSSEELHSILEAVDPTDTGYVPYGPFLTVAAAKLRSRSEEAMSAEVDAAYRLFTKGSGGLITFNHLRRIARELKEDGLGDELLKDMILEANGGAGVNAGVTLEQFHEVMQRAGVF</sequence>
<dbReference type="PANTHER" id="PTHR23048">
    <property type="entry name" value="MYOSIN LIGHT CHAIN 1, 3"/>
    <property type="match status" value="1"/>
</dbReference>
<evidence type="ECO:0000256" key="2">
    <source>
        <dbReference type="ARBA" id="ARBA00022737"/>
    </source>
</evidence>
<dbReference type="Proteomes" id="UP000246702">
    <property type="component" value="Unassembled WGS sequence"/>
</dbReference>
<proteinExistence type="predicted"/>
<dbReference type="GO" id="GO:0016460">
    <property type="term" value="C:myosin II complex"/>
    <property type="evidence" value="ECO:0007669"/>
    <property type="project" value="TreeGrafter"/>
</dbReference>
<dbReference type="RefSeq" id="XP_025470941.1">
    <property type="nucleotide sequence ID" value="XM_025617010.1"/>
</dbReference>
<reference evidence="4 5" key="1">
    <citation type="submission" date="2016-12" db="EMBL/GenBank/DDBJ databases">
        <title>The genomes of Aspergillus section Nigri reveals drivers in fungal speciation.</title>
        <authorList>
            <consortium name="DOE Joint Genome Institute"/>
            <person name="Vesth T.C."/>
            <person name="Nybo J."/>
            <person name="Theobald S."/>
            <person name="Brandl J."/>
            <person name="Frisvad J.C."/>
            <person name="Nielsen K.F."/>
            <person name="Lyhne E.K."/>
            <person name="Kogle M.E."/>
            <person name="Kuo A."/>
            <person name="Riley R."/>
            <person name="Clum A."/>
            <person name="Nolan M."/>
            <person name="Lipzen A."/>
            <person name="Salamov A."/>
            <person name="Henrissat B."/>
            <person name="Wiebenga A."/>
            <person name="De Vries R.P."/>
            <person name="Grigoriev I.V."/>
            <person name="Mortensen U.H."/>
            <person name="Andersen M.R."/>
            <person name="Baker S.E."/>
        </authorList>
    </citation>
    <scope>NUCLEOTIDE SEQUENCE [LARGE SCALE GENOMIC DNA]</scope>
    <source>
        <strain evidence="4 5">CBS 115572</strain>
    </source>
</reference>
<keyword evidence="2" id="KW-0677">Repeat</keyword>
<evidence type="ECO:0000256" key="3">
    <source>
        <dbReference type="SAM" id="MobiDB-lite"/>
    </source>
</evidence>
<comment type="caution">
    <text evidence="4">The sequence shown here is derived from an EMBL/GenBank/DDBJ whole genome shotgun (WGS) entry which is preliminary data.</text>
</comment>
<dbReference type="SUPFAM" id="SSF47473">
    <property type="entry name" value="EF-hand"/>
    <property type="match status" value="1"/>
</dbReference>
<evidence type="ECO:0000313" key="4">
    <source>
        <dbReference type="EMBL" id="PWY94180.1"/>
    </source>
</evidence>
<dbReference type="InterPro" id="IPR050230">
    <property type="entry name" value="CALM/Myosin/TropC-like"/>
</dbReference>
<organism evidence="4 5">
    <name type="scientific">Aspergillus sclerotioniger CBS 115572</name>
    <dbReference type="NCBI Taxonomy" id="1450535"/>
    <lineage>
        <taxon>Eukaryota</taxon>
        <taxon>Fungi</taxon>
        <taxon>Dikarya</taxon>
        <taxon>Ascomycota</taxon>
        <taxon>Pezizomycotina</taxon>
        <taxon>Eurotiomycetes</taxon>
        <taxon>Eurotiomycetidae</taxon>
        <taxon>Eurotiales</taxon>
        <taxon>Aspergillaceae</taxon>
        <taxon>Aspergillus</taxon>
        <taxon>Aspergillus subgen. Circumdati</taxon>
    </lineage>
</organism>
<dbReference type="PANTHER" id="PTHR23048:SF0">
    <property type="entry name" value="CALMODULIN LIKE 3"/>
    <property type="match status" value="1"/>
</dbReference>
<dbReference type="EMBL" id="MSFK01000005">
    <property type="protein sequence ID" value="PWY94180.1"/>
    <property type="molecule type" value="Genomic_DNA"/>
</dbReference>
<dbReference type="Gene3D" id="1.10.238.10">
    <property type="entry name" value="EF-hand"/>
    <property type="match status" value="1"/>
</dbReference>
<dbReference type="OrthoDB" id="26525at2759"/>
<dbReference type="AlphaFoldDB" id="A0A317XCB8"/>
<dbReference type="GeneID" id="37119153"/>
<evidence type="ECO:0000313" key="5">
    <source>
        <dbReference type="Proteomes" id="UP000246702"/>
    </source>
</evidence>
<evidence type="ECO:0000256" key="1">
    <source>
        <dbReference type="ARBA" id="ARBA00020786"/>
    </source>
</evidence>
<accession>A0A317XCB8</accession>
<feature type="compositionally biased region" description="Basic residues" evidence="3">
    <location>
        <begin position="79"/>
        <end position="109"/>
    </location>
</feature>
<keyword evidence="5" id="KW-1185">Reference proteome</keyword>